<dbReference type="CDD" id="cd02440">
    <property type="entry name" value="AdoMet_MTases"/>
    <property type="match status" value="1"/>
</dbReference>
<evidence type="ECO:0000256" key="2">
    <source>
        <dbReference type="ARBA" id="ARBA00022679"/>
    </source>
</evidence>
<evidence type="ECO:0000259" key="3">
    <source>
        <dbReference type="Pfam" id="PF13649"/>
    </source>
</evidence>
<dbReference type="RefSeq" id="WP_203963757.1">
    <property type="nucleotide sequence ID" value="NZ_AP023355.1"/>
</dbReference>
<keyword evidence="5" id="KW-1185">Reference proteome</keyword>
<organism evidence="4 5">
    <name type="scientific">Actinocatenispora thailandica</name>
    <dbReference type="NCBI Taxonomy" id="227318"/>
    <lineage>
        <taxon>Bacteria</taxon>
        <taxon>Bacillati</taxon>
        <taxon>Actinomycetota</taxon>
        <taxon>Actinomycetes</taxon>
        <taxon>Micromonosporales</taxon>
        <taxon>Micromonosporaceae</taxon>
        <taxon>Actinocatenispora</taxon>
    </lineage>
</organism>
<dbReference type="Pfam" id="PF13649">
    <property type="entry name" value="Methyltransf_25"/>
    <property type="match status" value="1"/>
</dbReference>
<dbReference type="KEGG" id="atl:Athai_50710"/>
<proteinExistence type="predicted"/>
<dbReference type="GO" id="GO:0032259">
    <property type="term" value="P:methylation"/>
    <property type="evidence" value="ECO:0007669"/>
    <property type="project" value="UniProtKB-KW"/>
</dbReference>
<evidence type="ECO:0000313" key="4">
    <source>
        <dbReference type="EMBL" id="BCJ37568.1"/>
    </source>
</evidence>
<dbReference type="SUPFAM" id="SSF53335">
    <property type="entry name" value="S-adenosyl-L-methionine-dependent methyltransferases"/>
    <property type="match status" value="1"/>
</dbReference>
<dbReference type="PANTHER" id="PTHR43861:SF1">
    <property type="entry name" value="TRANS-ACONITATE 2-METHYLTRANSFERASE"/>
    <property type="match status" value="1"/>
</dbReference>
<keyword evidence="1 4" id="KW-0489">Methyltransferase</keyword>
<dbReference type="EMBL" id="AP023355">
    <property type="protein sequence ID" value="BCJ37568.1"/>
    <property type="molecule type" value="Genomic_DNA"/>
</dbReference>
<dbReference type="PANTHER" id="PTHR43861">
    <property type="entry name" value="TRANS-ACONITATE 2-METHYLTRANSFERASE-RELATED"/>
    <property type="match status" value="1"/>
</dbReference>
<sequence>MSEPFDEIAERYDEAATDRAGQLAAGRWLLDELPRPGRVLDLGCGSGLPTARQLVDGGVEVVGVDTSARMLELARHNVPEAEFHQADLRALPDAVGTVDAVVAFFSLLMLPRAEWRDTLAALRTRLHGPKLLVLGMVEGDLDDVPIEFLGVPVRVSAASAAGLSDTVSSAGYSVRALHRQEVALGDTTEFQLFVYATAD</sequence>
<evidence type="ECO:0000313" key="5">
    <source>
        <dbReference type="Proteomes" id="UP000611640"/>
    </source>
</evidence>
<name>A0A7R7I009_9ACTN</name>
<dbReference type="AlphaFoldDB" id="A0A7R7I009"/>
<dbReference type="Gene3D" id="3.40.50.150">
    <property type="entry name" value="Vaccinia Virus protein VP39"/>
    <property type="match status" value="1"/>
</dbReference>
<evidence type="ECO:0000256" key="1">
    <source>
        <dbReference type="ARBA" id="ARBA00022603"/>
    </source>
</evidence>
<dbReference type="InterPro" id="IPR041698">
    <property type="entry name" value="Methyltransf_25"/>
</dbReference>
<feature type="domain" description="Methyltransferase" evidence="3">
    <location>
        <begin position="39"/>
        <end position="126"/>
    </location>
</feature>
<protein>
    <submittedName>
        <fullName evidence="4">Methyltransferase</fullName>
    </submittedName>
</protein>
<dbReference type="InterPro" id="IPR029063">
    <property type="entry name" value="SAM-dependent_MTases_sf"/>
</dbReference>
<reference evidence="4 5" key="1">
    <citation type="submission" date="2020-08" db="EMBL/GenBank/DDBJ databases">
        <title>Whole genome shotgun sequence of Actinocatenispora thailandica NBRC 105041.</title>
        <authorList>
            <person name="Komaki H."/>
            <person name="Tamura T."/>
        </authorList>
    </citation>
    <scope>NUCLEOTIDE SEQUENCE [LARGE SCALE GENOMIC DNA]</scope>
    <source>
        <strain evidence="4 5">NBRC 105041</strain>
    </source>
</reference>
<dbReference type="GO" id="GO:0008168">
    <property type="term" value="F:methyltransferase activity"/>
    <property type="evidence" value="ECO:0007669"/>
    <property type="project" value="UniProtKB-KW"/>
</dbReference>
<keyword evidence="2" id="KW-0808">Transferase</keyword>
<dbReference type="Proteomes" id="UP000611640">
    <property type="component" value="Chromosome"/>
</dbReference>
<gene>
    <name evidence="4" type="ORF">Athai_50710</name>
</gene>
<accession>A0A7R7I009</accession>